<evidence type="ECO:0000313" key="1">
    <source>
        <dbReference type="EMBL" id="KAJ1347794.1"/>
    </source>
</evidence>
<accession>A0AAD5MHK0</accession>
<proteinExistence type="predicted"/>
<dbReference type="AlphaFoldDB" id="A0AAD5MHK0"/>
<organism evidence="1 2">
    <name type="scientific">Parelaphostrongylus tenuis</name>
    <name type="common">Meningeal worm</name>
    <dbReference type="NCBI Taxonomy" id="148309"/>
    <lineage>
        <taxon>Eukaryota</taxon>
        <taxon>Metazoa</taxon>
        <taxon>Ecdysozoa</taxon>
        <taxon>Nematoda</taxon>
        <taxon>Chromadorea</taxon>
        <taxon>Rhabditida</taxon>
        <taxon>Rhabditina</taxon>
        <taxon>Rhabditomorpha</taxon>
        <taxon>Strongyloidea</taxon>
        <taxon>Metastrongylidae</taxon>
        <taxon>Parelaphostrongylus</taxon>
    </lineage>
</organism>
<protein>
    <submittedName>
        <fullName evidence="1">Uncharacterized protein</fullName>
    </submittedName>
</protein>
<dbReference type="Proteomes" id="UP001196413">
    <property type="component" value="Unassembled WGS sequence"/>
</dbReference>
<evidence type="ECO:0000313" key="2">
    <source>
        <dbReference type="Proteomes" id="UP001196413"/>
    </source>
</evidence>
<sequence length="90" mass="10267">MHRPPSGTSTMQRQTQAFLSRQTALGFFAEFRSCNTNLKNQLLSGRPRETNRETVIEETEEVPTLTIEELADDFDFDHAAINRIKIVNQG</sequence>
<reference evidence="1" key="1">
    <citation type="submission" date="2021-06" db="EMBL/GenBank/DDBJ databases">
        <title>Parelaphostrongylus tenuis whole genome reference sequence.</title>
        <authorList>
            <person name="Garwood T.J."/>
            <person name="Larsen P.A."/>
            <person name="Fountain-Jones N.M."/>
            <person name="Garbe J.R."/>
            <person name="Macchietto M.G."/>
            <person name="Kania S.A."/>
            <person name="Gerhold R.W."/>
            <person name="Richards J.E."/>
            <person name="Wolf T.M."/>
        </authorList>
    </citation>
    <scope>NUCLEOTIDE SEQUENCE</scope>
    <source>
        <strain evidence="1">MNPRO001-30</strain>
        <tissue evidence="1">Meninges</tissue>
    </source>
</reference>
<dbReference type="EMBL" id="JAHQIW010000381">
    <property type="protein sequence ID" value="KAJ1347794.1"/>
    <property type="molecule type" value="Genomic_DNA"/>
</dbReference>
<keyword evidence="2" id="KW-1185">Reference proteome</keyword>
<name>A0AAD5MHK0_PARTN</name>
<comment type="caution">
    <text evidence="1">The sequence shown here is derived from an EMBL/GenBank/DDBJ whole genome shotgun (WGS) entry which is preliminary data.</text>
</comment>
<gene>
    <name evidence="1" type="ORF">KIN20_002957</name>
</gene>